<dbReference type="RefSeq" id="WP_003624743.1">
    <property type="nucleotide sequence ID" value="NZ_BSCN01000002.1"/>
</dbReference>
<dbReference type="OrthoDB" id="9814496at2"/>
<organism evidence="1 2">
    <name type="scientific">Acetobacter pasteurianus</name>
    <name type="common">Acetobacter turbidans</name>
    <dbReference type="NCBI Taxonomy" id="438"/>
    <lineage>
        <taxon>Bacteria</taxon>
        <taxon>Pseudomonadati</taxon>
        <taxon>Pseudomonadota</taxon>
        <taxon>Alphaproteobacteria</taxon>
        <taxon>Acetobacterales</taxon>
        <taxon>Acetobacteraceae</taxon>
        <taxon>Acetobacter</taxon>
    </lineage>
</organism>
<dbReference type="Gene3D" id="1.10.10.10">
    <property type="entry name" value="Winged helix-like DNA-binding domain superfamily/Winged helix DNA-binding domain"/>
    <property type="match status" value="1"/>
</dbReference>
<sequence length="150" mass="17098">MKGNKNKAEQNYALDEQVGFLLRRAYQRHTAIFQEHIPDQHLTSAQFAVLVTTQKLGQASLVQISHEAAIDHATLRDIVSRLKKRGLLKVEQGKQDRRQKLVSLMPEGEKLLRETIPVARQVTDMTLSPLNECEQIAVLHILQKLSHCEE</sequence>
<dbReference type="PRINTS" id="PR00598">
    <property type="entry name" value="HTHMARR"/>
</dbReference>
<dbReference type="AlphaFoldDB" id="A0A0K0T8U4"/>
<evidence type="ECO:0000313" key="1">
    <source>
        <dbReference type="EMBL" id="OAZ70542.1"/>
    </source>
</evidence>
<dbReference type="Pfam" id="PF01047">
    <property type="entry name" value="MarR"/>
    <property type="match status" value="1"/>
</dbReference>
<dbReference type="PATRIC" id="fig|438.10.peg.513"/>
<dbReference type="PROSITE" id="PS50995">
    <property type="entry name" value="HTH_MARR_2"/>
    <property type="match status" value="1"/>
</dbReference>
<accession>A0A0K0T8U4</accession>
<dbReference type="GO" id="GO:0006950">
    <property type="term" value="P:response to stress"/>
    <property type="evidence" value="ECO:0007669"/>
    <property type="project" value="TreeGrafter"/>
</dbReference>
<dbReference type="GO" id="GO:0003700">
    <property type="term" value="F:DNA-binding transcription factor activity"/>
    <property type="evidence" value="ECO:0007669"/>
    <property type="project" value="InterPro"/>
</dbReference>
<dbReference type="InterPro" id="IPR039422">
    <property type="entry name" value="MarR/SlyA-like"/>
</dbReference>
<dbReference type="EMBL" id="LYUD01000120">
    <property type="protein sequence ID" value="OAZ70542.1"/>
    <property type="molecule type" value="Genomic_DNA"/>
</dbReference>
<dbReference type="SUPFAM" id="SSF46785">
    <property type="entry name" value="Winged helix' DNA-binding domain"/>
    <property type="match status" value="1"/>
</dbReference>
<name>A0A0K0T8U4_ACEPA</name>
<accession>A0A368A9L3</accession>
<dbReference type="PANTHER" id="PTHR33164:SF95">
    <property type="entry name" value="TRANSCRIPTIONAL REGULATOR"/>
    <property type="match status" value="1"/>
</dbReference>
<proteinExistence type="predicted"/>
<evidence type="ECO:0000313" key="2">
    <source>
        <dbReference type="Proteomes" id="UP000093796"/>
    </source>
</evidence>
<comment type="caution">
    <text evidence="1">The sequence shown here is derived from an EMBL/GenBank/DDBJ whole genome shotgun (WGS) entry which is preliminary data.</text>
</comment>
<dbReference type="Proteomes" id="UP000093796">
    <property type="component" value="Unassembled WGS sequence"/>
</dbReference>
<dbReference type="GeneID" id="60375477"/>
<reference evidence="1 2" key="1">
    <citation type="submission" date="2016-05" db="EMBL/GenBank/DDBJ databases">
        <title>Genome sequencing of Acetobacter pasteurianus strain SRCM100623.</title>
        <authorList>
            <person name="Song Y.R."/>
        </authorList>
    </citation>
    <scope>NUCLEOTIDE SEQUENCE [LARGE SCALE GENOMIC DNA]</scope>
    <source>
        <strain evidence="1 2">SRCM100623</strain>
    </source>
</reference>
<dbReference type="InterPro" id="IPR000835">
    <property type="entry name" value="HTH_MarR-typ"/>
</dbReference>
<dbReference type="PANTHER" id="PTHR33164">
    <property type="entry name" value="TRANSCRIPTIONAL REGULATOR, MARR FAMILY"/>
    <property type="match status" value="1"/>
</dbReference>
<protein>
    <submittedName>
        <fullName evidence="1">HTH-type transcriptional repressor NicR</fullName>
    </submittedName>
</protein>
<dbReference type="InterPro" id="IPR036388">
    <property type="entry name" value="WH-like_DNA-bd_sf"/>
</dbReference>
<dbReference type="OMA" id="FTEQVGH"/>
<dbReference type="SMART" id="SM00347">
    <property type="entry name" value="HTH_MARR"/>
    <property type="match status" value="1"/>
</dbReference>
<gene>
    <name evidence="1" type="ORF">SRCM100623_02264</name>
</gene>
<dbReference type="eggNOG" id="COG1846">
    <property type="taxonomic scope" value="Bacteria"/>
</dbReference>
<dbReference type="InterPro" id="IPR036390">
    <property type="entry name" value="WH_DNA-bd_sf"/>
</dbReference>